<feature type="region of interest" description="Disordered" evidence="4">
    <location>
        <begin position="790"/>
        <end position="811"/>
    </location>
</feature>
<dbReference type="SMART" id="SM00387">
    <property type="entry name" value="HATPase_c"/>
    <property type="match status" value="1"/>
</dbReference>
<evidence type="ECO:0000259" key="6">
    <source>
        <dbReference type="PROSITE" id="PS50110"/>
    </source>
</evidence>
<keyword evidence="7" id="KW-0808">Transferase</keyword>
<dbReference type="PROSITE" id="PS50110">
    <property type="entry name" value="RESPONSE_REGULATORY"/>
    <property type="match status" value="1"/>
</dbReference>
<feature type="compositionally biased region" description="Polar residues" evidence="4">
    <location>
        <begin position="299"/>
        <end position="312"/>
    </location>
</feature>
<evidence type="ECO:0000256" key="2">
    <source>
        <dbReference type="ARBA" id="ARBA00023012"/>
    </source>
</evidence>
<feature type="region of interest" description="Disordered" evidence="4">
    <location>
        <begin position="299"/>
        <end position="320"/>
    </location>
</feature>
<feature type="compositionally biased region" description="Basic and acidic residues" evidence="4">
    <location>
        <begin position="201"/>
        <end position="228"/>
    </location>
</feature>
<dbReference type="SUPFAM" id="SSF52172">
    <property type="entry name" value="CheY-like"/>
    <property type="match status" value="2"/>
</dbReference>
<dbReference type="InterPro" id="IPR003594">
    <property type="entry name" value="HATPase_dom"/>
</dbReference>
<feature type="modified residue" description="4-aspartylphosphate" evidence="3">
    <location>
        <position position="778"/>
    </location>
</feature>
<evidence type="ECO:0000313" key="7">
    <source>
        <dbReference type="EMBL" id="CAB9515627.1"/>
    </source>
</evidence>
<dbReference type="PANTHER" id="PTHR45339">
    <property type="entry name" value="HYBRID SIGNAL TRANSDUCTION HISTIDINE KINASE J"/>
    <property type="match status" value="1"/>
</dbReference>
<dbReference type="EMBL" id="CAICTM010000727">
    <property type="protein sequence ID" value="CAB9515627.1"/>
    <property type="molecule type" value="Genomic_DNA"/>
</dbReference>
<keyword evidence="2" id="KW-0902">Two-component regulatory system</keyword>
<dbReference type="OrthoDB" id="43082at2759"/>
<dbReference type="PROSITE" id="PS50109">
    <property type="entry name" value="HIS_KIN"/>
    <property type="match status" value="1"/>
</dbReference>
<evidence type="ECO:0000256" key="1">
    <source>
        <dbReference type="ARBA" id="ARBA00022553"/>
    </source>
</evidence>
<evidence type="ECO:0000256" key="3">
    <source>
        <dbReference type="PROSITE-ProRule" id="PRU00169"/>
    </source>
</evidence>
<dbReference type="InterPro" id="IPR036890">
    <property type="entry name" value="HATPase_C_sf"/>
</dbReference>
<dbReference type="Gene3D" id="3.30.565.10">
    <property type="entry name" value="Histidine kinase-like ATPase, C-terminal domain"/>
    <property type="match status" value="1"/>
</dbReference>
<dbReference type="AlphaFoldDB" id="A0A9N8E6W8"/>
<feature type="domain" description="Response regulatory" evidence="6">
    <location>
        <begin position="726"/>
        <end position="875"/>
    </location>
</feature>
<feature type="compositionally biased region" description="Basic and acidic residues" evidence="4">
    <location>
        <begin position="798"/>
        <end position="811"/>
    </location>
</feature>
<keyword evidence="8" id="KW-1185">Reference proteome</keyword>
<feature type="region of interest" description="Disordered" evidence="4">
    <location>
        <begin position="193"/>
        <end position="281"/>
    </location>
</feature>
<dbReference type="InterPro" id="IPR005467">
    <property type="entry name" value="His_kinase_dom"/>
</dbReference>
<feature type="compositionally biased region" description="Polar residues" evidence="4">
    <location>
        <begin position="252"/>
        <end position="265"/>
    </location>
</feature>
<feature type="region of interest" description="Disordered" evidence="4">
    <location>
        <begin position="676"/>
        <end position="720"/>
    </location>
</feature>
<dbReference type="CDD" id="cd16922">
    <property type="entry name" value="HATPase_EvgS-ArcB-TorS-like"/>
    <property type="match status" value="1"/>
</dbReference>
<dbReference type="InterPro" id="IPR011006">
    <property type="entry name" value="CheY-like_superfamily"/>
</dbReference>
<feature type="compositionally biased region" description="Low complexity" evidence="4">
    <location>
        <begin position="702"/>
        <end position="715"/>
    </location>
</feature>
<keyword evidence="7" id="KW-0418">Kinase</keyword>
<dbReference type="Pfam" id="PF02518">
    <property type="entry name" value="HATPase_c"/>
    <property type="match status" value="1"/>
</dbReference>
<name>A0A9N8E6W8_9STRA</name>
<dbReference type="Gene3D" id="3.40.50.2300">
    <property type="match status" value="1"/>
</dbReference>
<dbReference type="InterPro" id="IPR003661">
    <property type="entry name" value="HisK_dim/P_dom"/>
</dbReference>
<keyword evidence="1 3" id="KW-0597">Phosphoprotein</keyword>
<sequence>MTAESTSDTGTTGTINSTGMLYDPNRAVSMAQLEAVMNLLVHPVWIFDLKVGRRMRWGNQEAVEFFNCATLQEFVDRDFTKMSEAVEKRNDENQAAIEQGQRLVDQWTYYPKGQAKTVRVTTSGICLLDDIDIDTQAGLHVCFLCEAVPMQDEVVDNNVLRGVEMLRHLPIAVCQFDTKGNCMFQNPEACLYEEETEQEPEQERKQKQKQKPEPERESDPPETNHKDQPSNPQEIKSNRRRRSNNRCIAASATASNDTETSSSAKCTHKRPARQRSKRLSSTLNMEAAAAAAAVAMAVDSSQRSNATHSSTTHNKRRKRADGNLLSRFVDPAVGTKFLHQILQTFANTQLSTTCLELEAMLHTRRGPIWSAVQVRQSADPVTGESVLLFNARDKSDAVEARKEKRAREQKAEFLAIMAHEIRTPLHQVTGFVDLLDQTQLDKEQRSFVGVLKTSVQGLMTVTNDVLDYSKLEAGHMKLENIPYEPLAVAKGSLEAVRAACEERNLYLQLDWDTRIPFKLKNDPNRLRQILLNLLSNSVKFTKKGGITVRACYLNGTTDDSSQRDHSYGEHKADGTTNFTTIKENNHGKPMVKFTVSDTGIGISEEHKKVIFQKYQQANATIARNYGGTGLGLSISNSLVEMMGGSMGVESQVGNGATLWFLLPAVIPTEKDLAGEMDEDETTLPTSPTATISNGSSCTPQYSCQSTQNGSNSGSSDNMAKPRMGLNVLVAEDNKVNQKLVVNMLRRLGHTASVAENGKEAIEMIEKGGANQFDICLMDIQVRTGGGYLFSSNPSKSNELTHHDPDTQLDDAHGQMPVCDGFEATKRLRSMGYTDLPIYGLTASMARSDFVELGFNDWLPKPIRLKDLKVKLNHLWKLQHQSHQEEHEPQCKVSTSLHCVEC</sequence>
<dbReference type="Gene3D" id="1.10.287.130">
    <property type="match status" value="1"/>
</dbReference>
<dbReference type="FunFam" id="3.30.565.10:FF:000010">
    <property type="entry name" value="Sensor histidine kinase RcsC"/>
    <property type="match status" value="1"/>
</dbReference>
<dbReference type="SUPFAM" id="SSF55874">
    <property type="entry name" value="ATPase domain of HSP90 chaperone/DNA topoisomerase II/histidine kinase"/>
    <property type="match status" value="1"/>
</dbReference>
<proteinExistence type="predicted"/>
<dbReference type="InterPro" id="IPR036097">
    <property type="entry name" value="HisK_dim/P_sf"/>
</dbReference>
<dbReference type="Pfam" id="PF00512">
    <property type="entry name" value="HisKA"/>
    <property type="match status" value="1"/>
</dbReference>
<comment type="caution">
    <text evidence="7">The sequence shown here is derived from an EMBL/GenBank/DDBJ whole genome shotgun (WGS) entry which is preliminary data.</text>
</comment>
<evidence type="ECO:0000313" key="8">
    <source>
        <dbReference type="Proteomes" id="UP001153069"/>
    </source>
</evidence>
<dbReference type="CDD" id="cd17546">
    <property type="entry name" value="REC_hyHK_CKI1_RcsC-like"/>
    <property type="match status" value="1"/>
</dbReference>
<dbReference type="PRINTS" id="PR00344">
    <property type="entry name" value="BCTRLSENSOR"/>
</dbReference>
<organism evidence="7 8">
    <name type="scientific">Seminavis robusta</name>
    <dbReference type="NCBI Taxonomy" id="568900"/>
    <lineage>
        <taxon>Eukaryota</taxon>
        <taxon>Sar</taxon>
        <taxon>Stramenopiles</taxon>
        <taxon>Ochrophyta</taxon>
        <taxon>Bacillariophyta</taxon>
        <taxon>Bacillariophyceae</taxon>
        <taxon>Bacillariophycidae</taxon>
        <taxon>Naviculales</taxon>
        <taxon>Naviculaceae</taxon>
        <taxon>Seminavis</taxon>
    </lineage>
</organism>
<feature type="domain" description="Histidine kinase" evidence="5">
    <location>
        <begin position="416"/>
        <end position="666"/>
    </location>
</feature>
<protein>
    <submittedName>
        <fullName evidence="7">Hybrid signal transduction histidine kinase</fullName>
    </submittedName>
</protein>
<reference evidence="7" key="1">
    <citation type="submission" date="2020-06" db="EMBL/GenBank/DDBJ databases">
        <authorList>
            <consortium name="Plant Systems Biology data submission"/>
        </authorList>
    </citation>
    <scope>NUCLEOTIDE SEQUENCE</scope>
    <source>
        <strain evidence="7">D6</strain>
    </source>
</reference>
<dbReference type="Proteomes" id="UP001153069">
    <property type="component" value="Unassembled WGS sequence"/>
</dbReference>
<dbReference type="PANTHER" id="PTHR45339:SF1">
    <property type="entry name" value="HYBRID SIGNAL TRANSDUCTION HISTIDINE KINASE J"/>
    <property type="match status" value="1"/>
</dbReference>
<dbReference type="SMART" id="SM00388">
    <property type="entry name" value="HisKA"/>
    <property type="match status" value="1"/>
</dbReference>
<dbReference type="SMART" id="SM00448">
    <property type="entry name" value="REC"/>
    <property type="match status" value="1"/>
</dbReference>
<dbReference type="SUPFAM" id="SSF47384">
    <property type="entry name" value="Homodimeric domain of signal transducing histidine kinase"/>
    <property type="match status" value="1"/>
</dbReference>
<gene>
    <name evidence="7" type="ORF">SEMRO_728_G193740.1</name>
</gene>
<dbReference type="InterPro" id="IPR001789">
    <property type="entry name" value="Sig_transdc_resp-reg_receiver"/>
</dbReference>
<accession>A0A9N8E6W8</accession>
<feature type="compositionally biased region" description="Basic residues" evidence="4">
    <location>
        <begin position="266"/>
        <end position="278"/>
    </location>
</feature>
<dbReference type="InterPro" id="IPR004358">
    <property type="entry name" value="Sig_transdc_His_kin-like_C"/>
</dbReference>
<dbReference type="Pfam" id="PF00072">
    <property type="entry name" value="Response_reg"/>
    <property type="match status" value="1"/>
</dbReference>
<evidence type="ECO:0000256" key="4">
    <source>
        <dbReference type="SAM" id="MobiDB-lite"/>
    </source>
</evidence>
<evidence type="ECO:0000259" key="5">
    <source>
        <dbReference type="PROSITE" id="PS50109"/>
    </source>
</evidence>
<dbReference type="CDD" id="cd00082">
    <property type="entry name" value="HisKA"/>
    <property type="match status" value="1"/>
</dbReference>
<feature type="compositionally biased region" description="Polar residues" evidence="4">
    <location>
        <begin position="682"/>
        <end position="701"/>
    </location>
</feature>
<dbReference type="GO" id="GO:0000155">
    <property type="term" value="F:phosphorelay sensor kinase activity"/>
    <property type="evidence" value="ECO:0007669"/>
    <property type="project" value="InterPro"/>
</dbReference>